<feature type="transmembrane region" description="Helical" evidence="1">
    <location>
        <begin position="52"/>
        <end position="70"/>
    </location>
</feature>
<reference evidence="2 3" key="1">
    <citation type="submission" date="2015-09" db="EMBL/GenBank/DDBJ databases">
        <title>Complete genome sequence of a benzo[a]pyrene-degrading bacterium Altererythrobacter epoxidivorans CGMCC 1.7731T.</title>
        <authorList>
            <person name="Li Z."/>
            <person name="Cheng H."/>
            <person name="Huo Y."/>
            <person name="Xu X."/>
        </authorList>
    </citation>
    <scope>NUCLEOTIDE SEQUENCE [LARGE SCALE GENOMIC DNA]</scope>
    <source>
        <strain evidence="2 3">CGMCC 1.7731</strain>
    </source>
</reference>
<name>A0A0M4M6I8_9SPHN</name>
<dbReference type="AlphaFoldDB" id="A0A0M4M6I8"/>
<evidence type="ECO:0000313" key="2">
    <source>
        <dbReference type="EMBL" id="ALE15951.1"/>
    </source>
</evidence>
<keyword evidence="1" id="KW-0472">Membrane</keyword>
<feature type="transmembrane region" description="Helical" evidence="1">
    <location>
        <begin position="7"/>
        <end position="27"/>
    </location>
</feature>
<accession>A0A0M4M6I8</accession>
<protein>
    <submittedName>
        <fullName evidence="2">Uncharacterized protein</fullName>
    </submittedName>
</protein>
<organism evidence="2 3">
    <name type="scientific">Altererythrobacter epoxidivorans</name>
    <dbReference type="NCBI Taxonomy" id="361183"/>
    <lineage>
        <taxon>Bacteria</taxon>
        <taxon>Pseudomonadati</taxon>
        <taxon>Pseudomonadota</taxon>
        <taxon>Alphaproteobacteria</taxon>
        <taxon>Sphingomonadales</taxon>
        <taxon>Erythrobacteraceae</taxon>
        <taxon>Altererythrobacter</taxon>
    </lineage>
</organism>
<gene>
    <name evidence="2" type="ORF">AMC99_00643</name>
</gene>
<dbReference type="KEGG" id="aep:AMC99_00643"/>
<dbReference type="EMBL" id="CP012669">
    <property type="protein sequence ID" value="ALE15951.1"/>
    <property type="molecule type" value="Genomic_DNA"/>
</dbReference>
<dbReference type="STRING" id="361183.AMC99_00643"/>
<keyword evidence="1" id="KW-0812">Transmembrane</keyword>
<keyword evidence="3" id="KW-1185">Reference proteome</keyword>
<evidence type="ECO:0000256" key="1">
    <source>
        <dbReference type="SAM" id="Phobius"/>
    </source>
</evidence>
<proteinExistence type="predicted"/>
<keyword evidence="1" id="KW-1133">Transmembrane helix</keyword>
<dbReference type="PATRIC" id="fig|361183.4.peg.634"/>
<sequence length="157" mass="17463">MEWRNGFTGLVLLVIVPVAIWLLLAGFDEGFVPAEREAYARNSKLLMKLASARWNGISLPLLGLFAALAWEIRRSVQRFRDPFAIRAGETSVAFHRQINRDPLAWGDIDKVRIHQSGLKSEISIWPKAAPPVQIKNVDQEMAAAFAEAARSRGVTVG</sequence>
<evidence type="ECO:0000313" key="3">
    <source>
        <dbReference type="Proteomes" id="UP000057938"/>
    </source>
</evidence>
<dbReference type="Proteomes" id="UP000057938">
    <property type="component" value="Chromosome"/>
</dbReference>